<dbReference type="GO" id="GO:0008352">
    <property type="term" value="C:katanin complex"/>
    <property type="evidence" value="ECO:0007669"/>
    <property type="project" value="InterPro"/>
</dbReference>
<dbReference type="EMBL" id="BEGY01000196">
    <property type="protein sequence ID" value="GAX85852.1"/>
    <property type="molecule type" value="Genomic_DNA"/>
</dbReference>
<evidence type="ECO:0000256" key="6">
    <source>
        <dbReference type="ARBA" id="ARBA00023212"/>
    </source>
</evidence>
<comment type="caution">
    <text evidence="11">The sequence shown here is derived from an EMBL/GenBank/DDBJ whole genome shotgun (WGS) entry which is preliminary data.</text>
</comment>
<keyword evidence="6 7" id="KW-0206">Cytoskeleton</keyword>
<dbReference type="InterPro" id="IPR019775">
    <property type="entry name" value="WD40_repeat_CS"/>
</dbReference>
<dbReference type="GO" id="GO:0005737">
    <property type="term" value="C:cytoplasm"/>
    <property type="evidence" value="ECO:0007669"/>
    <property type="project" value="UniProtKB-UniRule"/>
</dbReference>
<dbReference type="CDD" id="cd00200">
    <property type="entry name" value="WD40"/>
    <property type="match status" value="1"/>
</dbReference>
<dbReference type="GO" id="GO:0005874">
    <property type="term" value="C:microtubule"/>
    <property type="evidence" value="ECO:0007669"/>
    <property type="project" value="UniProtKB-KW"/>
</dbReference>
<proteinExistence type="inferred from homology"/>
<dbReference type="GO" id="GO:0051013">
    <property type="term" value="P:microtubule severing"/>
    <property type="evidence" value="ECO:0007669"/>
    <property type="project" value="UniProtKB-UniRule"/>
</dbReference>
<evidence type="ECO:0000256" key="4">
    <source>
        <dbReference type="ARBA" id="ARBA00022701"/>
    </source>
</evidence>
<reference evidence="11 12" key="1">
    <citation type="submission" date="2017-08" db="EMBL/GenBank/DDBJ databases">
        <title>Acidophilic green algal genome provides insights into adaptation to an acidic environment.</title>
        <authorList>
            <person name="Hirooka S."/>
            <person name="Hirose Y."/>
            <person name="Kanesaki Y."/>
            <person name="Higuchi S."/>
            <person name="Fujiwara T."/>
            <person name="Onuma R."/>
            <person name="Era A."/>
            <person name="Ohbayashi R."/>
            <person name="Uzuka A."/>
            <person name="Nozaki H."/>
            <person name="Yoshikawa H."/>
            <person name="Miyagishima S.Y."/>
        </authorList>
    </citation>
    <scope>NUCLEOTIDE SEQUENCE [LARGE SCALE GENOMIC DNA]</scope>
    <source>
        <strain evidence="11 12">NIES-2499</strain>
    </source>
</reference>
<dbReference type="InterPro" id="IPR036322">
    <property type="entry name" value="WD40_repeat_dom_sf"/>
</dbReference>
<keyword evidence="3 8" id="KW-0853">WD repeat</keyword>
<feature type="repeat" description="WD" evidence="8">
    <location>
        <begin position="14"/>
        <end position="56"/>
    </location>
</feature>
<keyword evidence="12" id="KW-1185">Reference proteome</keyword>
<dbReference type="PROSITE" id="PS50082">
    <property type="entry name" value="WD_REPEATS_2"/>
    <property type="match status" value="5"/>
</dbReference>
<feature type="compositionally biased region" description="Low complexity" evidence="9">
    <location>
        <begin position="457"/>
        <end position="478"/>
    </location>
</feature>
<feature type="repeat" description="WD" evidence="8">
    <location>
        <begin position="181"/>
        <end position="222"/>
    </location>
</feature>
<organism evidence="11 12">
    <name type="scientific">Chlamydomonas eustigma</name>
    <dbReference type="NCBI Taxonomy" id="1157962"/>
    <lineage>
        <taxon>Eukaryota</taxon>
        <taxon>Viridiplantae</taxon>
        <taxon>Chlorophyta</taxon>
        <taxon>core chlorophytes</taxon>
        <taxon>Chlorophyceae</taxon>
        <taxon>CS clade</taxon>
        <taxon>Chlamydomonadales</taxon>
        <taxon>Chlamydomonadaceae</taxon>
        <taxon>Chlamydomonas</taxon>
    </lineage>
</organism>
<dbReference type="PANTHER" id="PTHR19845:SF0">
    <property type="entry name" value="KATANIN P80 WD40 REPEAT-CONTAINING SUBUNIT B1"/>
    <property type="match status" value="1"/>
</dbReference>
<dbReference type="OrthoDB" id="538223at2759"/>
<keyword evidence="2 7" id="KW-0963">Cytoplasm</keyword>
<dbReference type="SMART" id="SM00320">
    <property type="entry name" value="WD40"/>
    <property type="match status" value="6"/>
</dbReference>
<dbReference type="PRINTS" id="PR00320">
    <property type="entry name" value="GPROTEINBRPT"/>
</dbReference>
<dbReference type="GO" id="GO:0007019">
    <property type="term" value="P:microtubule depolymerization"/>
    <property type="evidence" value="ECO:0007669"/>
    <property type="project" value="TreeGrafter"/>
</dbReference>
<name>A0A250XSE9_9CHLO</name>
<dbReference type="InterPro" id="IPR020472">
    <property type="entry name" value="WD40_PAC1"/>
</dbReference>
<dbReference type="STRING" id="1157962.A0A250XSE9"/>
<evidence type="ECO:0000313" key="12">
    <source>
        <dbReference type="Proteomes" id="UP000232323"/>
    </source>
</evidence>
<evidence type="ECO:0000256" key="7">
    <source>
        <dbReference type="HAMAP-Rule" id="MF_03022"/>
    </source>
</evidence>
<evidence type="ECO:0000313" key="11">
    <source>
        <dbReference type="EMBL" id="GAX85852.1"/>
    </source>
</evidence>
<keyword evidence="5" id="KW-0677">Repeat</keyword>
<keyword evidence="4 7" id="KW-0493">Microtubule</keyword>
<sequence length="732" mass="77003">MSRLPPRYIKLQDFPAHNGNVNCIKIGTKSSGVLVTGGDDKKVNLWTIGAQTKALSLQGHQTPVDSVTFDHNEEVVAAGASSGSIKLFDLDQAKVTRAMSGHRSNVLCLELSQYGLLSGSMDTNVKVWDLRGRDVMCTFKGHKVGVTHVKFSPDGKWVASASEDGQVKIWDLVANKLLSELPGHSGAVTGLHFHPVEYLLGTCSTDKTVKVWDLETMSMVDSTPAEATGVRAMAFHPDGRHVFSALQDGLRVWSWEPPPCVQHDVVDMPWFKVSDISVLSEKNKVVGCSFNQNFVGLWVVDLKDVRPFNGSALDYPLGGSAAAAAGRGDLPAVARSEPSLPNAEARSRSGNPRSGGGSSGAVSTSLSSAPGVGAAAQRMGSGQQHGGVLRSPSRGRELSNSGGPAAGPSLPDQPLMVVSSAAQARQAGGAQVAGNGHYRYSGAVTAGDSIVEPAKPSTTSASSRGAGAAPARPLSAAHDKNGMVSVGVGVGDSLARGQVEPGQLYSMAAQEAAAAGQHLDPVSRSRVEERGLGSAAPRAAARREVLEPAPASTPGRRTETDILADIVSKHDALKSSLAFRLSNVQLSRNFLQRGDVRGALSAARRCGEAAVGADLLAGVLQRRDPQSCTLELVPDMVAVVEQVLSMSSENQVQIGLEMASLMYSSFHQLIRDTCSQASRVGIDLSFEQRREKCMTARISLQGLAPKLAHVSRHVSDTLSFKAQALSLDLSTL</sequence>
<dbReference type="Proteomes" id="UP000232323">
    <property type="component" value="Unassembled WGS sequence"/>
</dbReference>
<gene>
    <name evidence="11" type="ORF">CEUSTIGMA_g13267.t1</name>
</gene>
<dbReference type="InterPro" id="IPR026962">
    <property type="entry name" value="KTNB1"/>
</dbReference>
<dbReference type="AlphaFoldDB" id="A0A250XSE9"/>
<feature type="repeat" description="WD" evidence="8">
    <location>
        <begin position="57"/>
        <end position="98"/>
    </location>
</feature>
<dbReference type="PANTHER" id="PTHR19845">
    <property type="entry name" value="KATANIN P80 SUBUNIT"/>
    <property type="match status" value="1"/>
</dbReference>
<evidence type="ECO:0000259" key="10">
    <source>
        <dbReference type="Pfam" id="PF13925"/>
    </source>
</evidence>
<feature type="compositionally biased region" description="Basic and acidic residues" evidence="9">
    <location>
        <begin position="521"/>
        <end position="531"/>
    </location>
</feature>
<feature type="repeat" description="WD" evidence="8">
    <location>
        <begin position="139"/>
        <end position="180"/>
    </location>
</feature>
<dbReference type="PROSITE" id="PS50294">
    <property type="entry name" value="WD_REPEATS_REGION"/>
    <property type="match status" value="4"/>
</dbReference>
<dbReference type="InterPro" id="IPR028021">
    <property type="entry name" value="Katanin_C-terminal"/>
</dbReference>
<evidence type="ECO:0000256" key="5">
    <source>
        <dbReference type="ARBA" id="ARBA00022737"/>
    </source>
</evidence>
<comment type="function">
    <text evidence="7">May participate in a complex which severs microtubules in an ATP-dependent manner. Microtubule severing may promote rapid reorganization of cellular microtubule arrays.</text>
</comment>
<evidence type="ECO:0000256" key="9">
    <source>
        <dbReference type="SAM" id="MobiDB-lite"/>
    </source>
</evidence>
<dbReference type="SUPFAM" id="SSF50978">
    <property type="entry name" value="WD40 repeat-like"/>
    <property type="match status" value="1"/>
</dbReference>
<evidence type="ECO:0000256" key="1">
    <source>
        <dbReference type="ARBA" id="ARBA00004245"/>
    </source>
</evidence>
<dbReference type="Pfam" id="PF00400">
    <property type="entry name" value="WD40"/>
    <property type="match status" value="6"/>
</dbReference>
<dbReference type="FunFam" id="2.130.10.10:FF:000462">
    <property type="entry name" value="Katanin p80 WD40 repeat-containing subunit B1"/>
    <property type="match status" value="1"/>
</dbReference>
<feature type="region of interest" description="Disordered" evidence="9">
    <location>
        <begin position="516"/>
        <end position="557"/>
    </location>
</feature>
<comment type="subcellular location">
    <subcellularLocation>
        <location evidence="1 7">Cytoplasm</location>
        <location evidence="1 7">Cytoskeleton</location>
    </subcellularLocation>
</comment>
<dbReference type="Pfam" id="PF13925">
    <property type="entry name" value="Katanin_con80"/>
    <property type="match status" value="1"/>
</dbReference>
<feature type="domain" description="Katanin p80 subunit C-terminal" evidence="10">
    <location>
        <begin position="569"/>
        <end position="729"/>
    </location>
</feature>
<dbReference type="GO" id="GO:0008017">
    <property type="term" value="F:microtubule binding"/>
    <property type="evidence" value="ECO:0007669"/>
    <property type="project" value="UniProtKB-UniRule"/>
</dbReference>
<feature type="region of interest" description="Disordered" evidence="9">
    <location>
        <begin position="332"/>
        <end position="413"/>
    </location>
</feature>
<dbReference type="InterPro" id="IPR015943">
    <property type="entry name" value="WD40/YVTN_repeat-like_dom_sf"/>
</dbReference>
<dbReference type="HAMAP" id="MF_03022">
    <property type="entry name" value="Katanin_p80_B1"/>
    <property type="match status" value="1"/>
</dbReference>
<feature type="repeat" description="WD" evidence="8">
    <location>
        <begin position="99"/>
        <end position="138"/>
    </location>
</feature>
<dbReference type="InterPro" id="IPR001680">
    <property type="entry name" value="WD40_rpt"/>
</dbReference>
<feature type="region of interest" description="Disordered" evidence="9">
    <location>
        <begin position="450"/>
        <end position="478"/>
    </location>
</feature>
<evidence type="ECO:0000256" key="3">
    <source>
        <dbReference type="ARBA" id="ARBA00022574"/>
    </source>
</evidence>
<comment type="similarity">
    <text evidence="7">Belongs to the WD repeat KATNB1 family.</text>
</comment>
<protein>
    <recommendedName>
        <fullName evidence="7">Katanin p80 WD40 repeat-containing subunit B1 homolog</fullName>
    </recommendedName>
</protein>
<accession>A0A250XSE9</accession>
<evidence type="ECO:0000256" key="2">
    <source>
        <dbReference type="ARBA" id="ARBA00022490"/>
    </source>
</evidence>
<evidence type="ECO:0000256" key="8">
    <source>
        <dbReference type="PROSITE-ProRule" id="PRU00221"/>
    </source>
</evidence>
<dbReference type="PROSITE" id="PS00678">
    <property type="entry name" value="WD_REPEATS_1"/>
    <property type="match status" value="3"/>
</dbReference>
<dbReference type="Gene3D" id="2.130.10.10">
    <property type="entry name" value="YVTN repeat-like/Quinoprotein amine dehydrogenase"/>
    <property type="match status" value="2"/>
</dbReference>